<accession>A0AAV9XIG0</accession>
<proteinExistence type="predicted"/>
<dbReference type="InterPro" id="IPR036282">
    <property type="entry name" value="Glutathione-S-Trfase_C_sf"/>
</dbReference>
<dbReference type="SUPFAM" id="SSF52833">
    <property type="entry name" value="Thioredoxin-like"/>
    <property type="match status" value="1"/>
</dbReference>
<gene>
    <name evidence="2" type="ORF">TWF694_007676</name>
</gene>
<dbReference type="Pfam" id="PF13417">
    <property type="entry name" value="GST_N_3"/>
    <property type="match status" value="1"/>
</dbReference>
<dbReference type="InterPro" id="IPR004045">
    <property type="entry name" value="Glutathione_S-Trfase_N"/>
</dbReference>
<evidence type="ECO:0000313" key="3">
    <source>
        <dbReference type="Proteomes" id="UP001365542"/>
    </source>
</evidence>
<protein>
    <recommendedName>
        <fullName evidence="1">GST N-terminal domain-containing protein</fullName>
    </recommendedName>
</protein>
<name>A0AAV9XIG0_9PEZI</name>
<feature type="domain" description="GST N-terminal" evidence="1">
    <location>
        <begin position="116"/>
        <end position="193"/>
    </location>
</feature>
<evidence type="ECO:0000313" key="2">
    <source>
        <dbReference type="EMBL" id="KAK6541899.1"/>
    </source>
</evidence>
<comment type="caution">
    <text evidence="2">The sequence shown here is derived from an EMBL/GenBank/DDBJ whole genome shotgun (WGS) entry which is preliminary data.</text>
</comment>
<organism evidence="2 3">
    <name type="scientific">Orbilia ellipsospora</name>
    <dbReference type="NCBI Taxonomy" id="2528407"/>
    <lineage>
        <taxon>Eukaryota</taxon>
        <taxon>Fungi</taxon>
        <taxon>Dikarya</taxon>
        <taxon>Ascomycota</taxon>
        <taxon>Pezizomycotina</taxon>
        <taxon>Orbiliomycetes</taxon>
        <taxon>Orbiliales</taxon>
        <taxon>Orbiliaceae</taxon>
        <taxon>Orbilia</taxon>
    </lineage>
</organism>
<dbReference type="Proteomes" id="UP001365542">
    <property type="component" value="Unassembled WGS sequence"/>
</dbReference>
<sequence length="526" mass="59634">MHFFKITVGVARSPIFHRSIKVGRAGILISLYPTIGTRFDSRPVLSLFLQRRSRIGEAGCFYSTVSRNINTAIEPHIGIRKYIYFRKTTEEASRVRYYSFNSVKMSGESDQDQYLLIGVDQSMFTQKVRAYLRHHSIPFKDIPSVAKIFKTVVLPNTPYPLIPDLMIISPSKKYTVIQDSKVIMDYIQQKHNLPVTAGKKRFFAASFLEMIFDDYLFLHIINWRWGRPSQQKYLEYTFGDGSLPFEAARKIGARVLGIVGGNTASMGLTEKTAPVFHKQLITFLTMLTEHLDRYQFILGDELTKADYSLYGHLSAGLLRDPAPYEWLVSEFPVVHGYTQRVAGGSVRWGSRDVVEVEVDVEKMVLVSSRSTMGMRRSGGEDEGLEKQDKVPEISTRIARFLARDYVGILGKSVEATLEFLDGKTGEVVVPRGLKGVNMEFTVHGEEDGDGVTESRTVTTHCVYMLQRILDNGYRGEDRGEVDSWLKEVGVLEEWKKVVGTWEGSGWRMDLTREGTVATRKVDSARL</sequence>
<reference evidence="2 3" key="1">
    <citation type="submission" date="2019-10" db="EMBL/GenBank/DDBJ databases">
        <authorList>
            <person name="Palmer J.M."/>
        </authorList>
    </citation>
    <scope>NUCLEOTIDE SEQUENCE [LARGE SCALE GENOMIC DNA]</scope>
    <source>
        <strain evidence="2 3">TWF694</strain>
    </source>
</reference>
<dbReference type="EMBL" id="JAVHJO010000003">
    <property type="protein sequence ID" value="KAK6541899.1"/>
    <property type="molecule type" value="Genomic_DNA"/>
</dbReference>
<dbReference type="AlphaFoldDB" id="A0AAV9XIG0"/>
<keyword evidence="3" id="KW-1185">Reference proteome</keyword>
<dbReference type="InterPro" id="IPR036249">
    <property type="entry name" value="Thioredoxin-like_sf"/>
</dbReference>
<dbReference type="CDD" id="cd00570">
    <property type="entry name" value="GST_N_family"/>
    <property type="match status" value="1"/>
</dbReference>
<dbReference type="SUPFAM" id="SSF47616">
    <property type="entry name" value="GST C-terminal domain-like"/>
    <property type="match status" value="1"/>
</dbReference>
<evidence type="ECO:0000259" key="1">
    <source>
        <dbReference type="Pfam" id="PF13417"/>
    </source>
</evidence>